<dbReference type="Gene3D" id="1.10.10.10">
    <property type="entry name" value="Winged helix-like DNA-binding domain superfamily/Winged helix DNA-binding domain"/>
    <property type="match status" value="1"/>
</dbReference>
<organism evidence="5 6">
    <name type="scientific">Cereibacter sphaeroides</name>
    <name type="common">Rhodobacter sphaeroides</name>
    <dbReference type="NCBI Taxonomy" id="1063"/>
    <lineage>
        <taxon>Bacteria</taxon>
        <taxon>Pseudomonadati</taxon>
        <taxon>Pseudomonadota</taxon>
        <taxon>Alphaproteobacteria</taxon>
        <taxon>Rhodobacterales</taxon>
        <taxon>Paracoccaceae</taxon>
        <taxon>Cereibacter</taxon>
    </lineage>
</organism>
<evidence type="ECO:0000313" key="6">
    <source>
        <dbReference type="Proteomes" id="UP000248975"/>
    </source>
</evidence>
<dbReference type="SMART" id="SM00345">
    <property type="entry name" value="HTH_GNTR"/>
    <property type="match status" value="1"/>
</dbReference>
<protein>
    <submittedName>
        <fullName evidence="5">GntR family transcriptional regulator</fullName>
    </submittedName>
</protein>
<dbReference type="Proteomes" id="UP000248975">
    <property type="component" value="Unassembled WGS sequence"/>
</dbReference>
<dbReference type="GO" id="GO:0003677">
    <property type="term" value="F:DNA binding"/>
    <property type="evidence" value="ECO:0007669"/>
    <property type="project" value="UniProtKB-KW"/>
</dbReference>
<dbReference type="PANTHER" id="PTHR44846">
    <property type="entry name" value="MANNOSYL-D-GLYCERATE TRANSPORT/METABOLISM SYSTEM REPRESSOR MNGR-RELATED"/>
    <property type="match status" value="1"/>
</dbReference>
<name>A0A2W5SDP8_CERSP</name>
<accession>A0A2W5SDP8</accession>
<dbReference type="Gene3D" id="3.40.1410.10">
    <property type="entry name" value="Chorismate lyase-like"/>
    <property type="match status" value="1"/>
</dbReference>
<dbReference type="PRINTS" id="PR00035">
    <property type="entry name" value="HTHGNTR"/>
</dbReference>
<dbReference type="Pfam" id="PF00392">
    <property type="entry name" value="GntR"/>
    <property type="match status" value="1"/>
</dbReference>
<dbReference type="InterPro" id="IPR036388">
    <property type="entry name" value="WH-like_DNA-bd_sf"/>
</dbReference>
<dbReference type="PROSITE" id="PS50949">
    <property type="entry name" value="HTH_GNTR"/>
    <property type="match status" value="1"/>
</dbReference>
<comment type="caution">
    <text evidence="5">The sequence shown here is derived from an EMBL/GenBank/DDBJ whole genome shotgun (WGS) entry which is preliminary data.</text>
</comment>
<gene>
    <name evidence="5" type="ORF">DI533_05080</name>
</gene>
<dbReference type="SUPFAM" id="SSF64288">
    <property type="entry name" value="Chorismate lyase-like"/>
    <property type="match status" value="1"/>
</dbReference>
<evidence type="ECO:0000259" key="4">
    <source>
        <dbReference type="PROSITE" id="PS50949"/>
    </source>
</evidence>
<proteinExistence type="predicted"/>
<dbReference type="InterPro" id="IPR036390">
    <property type="entry name" value="WH_DNA-bd_sf"/>
</dbReference>
<dbReference type="GO" id="GO:0003700">
    <property type="term" value="F:DNA-binding transcription factor activity"/>
    <property type="evidence" value="ECO:0007669"/>
    <property type="project" value="InterPro"/>
</dbReference>
<evidence type="ECO:0000313" key="5">
    <source>
        <dbReference type="EMBL" id="PZQ99996.1"/>
    </source>
</evidence>
<dbReference type="SUPFAM" id="SSF46785">
    <property type="entry name" value="Winged helix' DNA-binding domain"/>
    <property type="match status" value="1"/>
</dbReference>
<sequence length="228" mass="24919">MIAGWEAVRAEVMRRITAQEWRPGGMIPGEEALAAEFGCARATVNRALRDLADSGVLERRRKAGTRVALHPVRRATLEIPVIRQEVEGRGQRYAYSLLSDQVETAPLNVVSVLGMPPGAELRHLVSLHFADRKPFAMEDRWLNPVALGGADPDFATVSANEWLVANVPYASGDIAFSAEPANGQEAEMLDLAKGAALFIVERTTWTAEAAVTSVRLAYRPGYRLQTLV</sequence>
<dbReference type="InterPro" id="IPR011663">
    <property type="entry name" value="UTRA"/>
</dbReference>
<evidence type="ECO:0000256" key="2">
    <source>
        <dbReference type="ARBA" id="ARBA00023125"/>
    </source>
</evidence>
<dbReference type="Pfam" id="PF07702">
    <property type="entry name" value="UTRA"/>
    <property type="match status" value="1"/>
</dbReference>
<dbReference type="EMBL" id="QFQS01000001">
    <property type="protein sequence ID" value="PZQ99996.1"/>
    <property type="molecule type" value="Genomic_DNA"/>
</dbReference>
<reference evidence="5 6" key="1">
    <citation type="submission" date="2017-08" db="EMBL/GenBank/DDBJ databases">
        <title>Infants hospitalized years apart are colonized by the same room-sourced microbial strains.</title>
        <authorList>
            <person name="Brooks B."/>
            <person name="Olm M.R."/>
            <person name="Firek B.A."/>
            <person name="Baker R."/>
            <person name="Thomas B.C."/>
            <person name="Morowitz M.J."/>
            <person name="Banfield J.F."/>
        </authorList>
    </citation>
    <scope>NUCLEOTIDE SEQUENCE [LARGE SCALE GENOMIC DNA]</scope>
    <source>
        <strain evidence="5">S2_003_000_R2_11</strain>
    </source>
</reference>
<evidence type="ECO:0000256" key="1">
    <source>
        <dbReference type="ARBA" id="ARBA00023015"/>
    </source>
</evidence>
<dbReference type="SMART" id="SM00866">
    <property type="entry name" value="UTRA"/>
    <property type="match status" value="1"/>
</dbReference>
<keyword evidence="3" id="KW-0804">Transcription</keyword>
<feature type="domain" description="HTH gntR-type" evidence="4">
    <location>
        <begin position="2"/>
        <end position="70"/>
    </location>
</feature>
<dbReference type="InterPro" id="IPR028978">
    <property type="entry name" value="Chorismate_lyase_/UTRA_dom_sf"/>
</dbReference>
<dbReference type="AlphaFoldDB" id="A0A2W5SDP8"/>
<dbReference type="CDD" id="cd07377">
    <property type="entry name" value="WHTH_GntR"/>
    <property type="match status" value="1"/>
</dbReference>
<keyword evidence="2" id="KW-0238">DNA-binding</keyword>
<dbReference type="InterPro" id="IPR050679">
    <property type="entry name" value="Bact_HTH_transcr_reg"/>
</dbReference>
<keyword evidence="1" id="KW-0805">Transcription regulation</keyword>
<dbReference type="InterPro" id="IPR000524">
    <property type="entry name" value="Tscrpt_reg_HTH_GntR"/>
</dbReference>
<evidence type="ECO:0000256" key="3">
    <source>
        <dbReference type="ARBA" id="ARBA00023163"/>
    </source>
</evidence>
<dbReference type="PANTHER" id="PTHR44846:SF16">
    <property type="entry name" value="TRANSCRIPTIONAL REGULATOR PHNF-RELATED"/>
    <property type="match status" value="1"/>
</dbReference>